<evidence type="ECO:0008006" key="4">
    <source>
        <dbReference type="Google" id="ProtNLM"/>
    </source>
</evidence>
<gene>
    <name evidence="2" type="ORF">DVR12_03820</name>
</gene>
<evidence type="ECO:0000256" key="1">
    <source>
        <dbReference type="SAM" id="Coils"/>
    </source>
</evidence>
<protein>
    <recommendedName>
        <fullName evidence="4">CHAT domain-containing protein</fullName>
    </recommendedName>
</protein>
<dbReference type="Proteomes" id="UP000260644">
    <property type="component" value="Unassembled WGS sequence"/>
</dbReference>
<accession>A0A3E1YHV6</accession>
<organism evidence="2 3">
    <name type="scientific">Chitinophaga silvatica</name>
    <dbReference type="NCBI Taxonomy" id="2282649"/>
    <lineage>
        <taxon>Bacteria</taxon>
        <taxon>Pseudomonadati</taxon>
        <taxon>Bacteroidota</taxon>
        <taxon>Chitinophagia</taxon>
        <taxon>Chitinophagales</taxon>
        <taxon>Chitinophagaceae</taxon>
        <taxon>Chitinophaga</taxon>
    </lineage>
</organism>
<comment type="caution">
    <text evidence="2">The sequence shown here is derived from an EMBL/GenBank/DDBJ whole genome shotgun (WGS) entry which is preliminary data.</text>
</comment>
<dbReference type="AlphaFoldDB" id="A0A3E1YHV6"/>
<dbReference type="EMBL" id="QPMM01000001">
    <property type="protein sequence ID" value="RFS26924.1"/>
    <property type="molecule type" value="Genomic_DNA"/>
</dbReference>
<keyword evidence="3" id="KW-1185">Reference proteome</keyword>
<evidence type="ECO:0000313" key="2">
    <source>
        <dbReference type="EMBL" id="RFS26924.1"/>
    </source>
</evidence>
<proteinExistence type="predicted"/>
<evidence type="ECO:0000313" key="3">
    <source>
        <dbReference type="Proteomes" id="UP000260644"/>
    </source>
</evidence>
<name>A0A3E1YHV6_9BACT</name>
<reference evidence="2 3" key="1">
    <citation type="submission" date="2018-07" db="EMBL/GenBank/DDBJ databases">
        <title>Chitinophaga K2CV101002-2 sp. nov., isolated from a monsoon evergreen broad-leaved forest soil.</title>
        <authorList>
            <person name="Lv Y."/>
        </authorList>
    </citation>
    <scope>NUCLEOTIDE SEQUENCE [LARGE SCALE GENOMIC DNA]</scope>
    <source>
        <strain evidence="2 3">GDMCC 1.1288</strain>
    </source>
</reference>
<sequence length="564" mass="65573">MHKLPMLMFAFTDSQGDLRFTLEEYKGVNAIFESAKNAEKRSEHGATKVWINNTLNELKYNPPSILHFSGHASTLGLSMQNNEKQTGLDLAAILKNNKIRILFLNGCCTSSLVKEIFAHENAVEAIIATRVPVQDFIACELSLSFYNAFITMGETLQGAFNEMYSLHSRYSLKKELKIWRFDEVEEDLYIDFDTAENFSWVIFSKNAKILNCTIDTLLDDSSKKVAEIDEEIKRLNDVLAKEERALNRIDKNDEQLKEDREYCEYKVASLLEEIRLKKQKKKNLLDDKFRISEDAIANEHSAAFTMAVENLNYKSQRKGLRINKAIGGIVMSGDEDSMLELLFRHFKSENNIRKENTEVYLFDDKSPFFGSFWARIAIGDKRNMQDVDFTVSDKQEIVYNIMREIFCAGGDTPHQNILFKVVCTHTELTLLEAALEEIWKLIHEYLVKENLSEKMKSWKYKIVFLLMDETGVQERKTAFDALVKRLKSNSYMTHFEVLEKVECMEQEVIYKWLDNQQQLSRMGFRLEHAEELFIESQGAIKKFLSIIKRRVNFEVSLLDELKIH</sequence>
<feature type="coiled-coil region" evidence="1">
    <location>
        <begin position="218"/>
        <end position="287"/>
    </location>
</feature>
<keyword evidence="1" id="KW-0175">Coiled coil</keyword>